<feature type="compositionally biased region" description="Low complexity" evidence="5">
    <location>
        <begin position="58"/>
        <end position="89"/>
    </location>
</feature>
<feature type="compositionally biased region" description="Acidic residues" evidence="5">
    <location>
        <begin position="103"/>
        <end position="115"/>
    </location>
</feature>
<dbReference type="OrthoDB" id="342281at2759"/>
<dbReference type="GO" id="GO:0034993">
    <property type="term" value="C:meiotic nuclear membrane microtubule tethering complex"/>
    <property type="evidence" value="ECO:0007669"/>
    <property type="project" value="TreeGrafter"/>
</dbReference>
<dbReference type="GeneID" id="71991222"/>
<evidence type="ECO:0000256" key="5">
    <source>
        <dbReference type="SAM" id="MobiDB-lite"/>
    </source>
</evidence>
<accession>A0A9Q8PEJ3</accession>
<comment type="subcellular location">
    <subcellularLocation>
        <location evidence="1">Membrane</location>
    </subcellularLocation>
</comment>
<dbReference type="KEGG" id="ffu:CLAFUR5_11344"/>
<sequence>MSVPNGGAPTPRRQTRTASSRQQTPLPALQTKQSHAYGAPGKTHLNSQMTTDTAEIDAAFTTTGFRRTRAATAKEPTPAPAATPAAETTTRTRKSKKRVEPEVLPEEDLEDETNDGDPNGIDSGARGDGMRPDTRLDTSLSYDKVPEPQKRATAPKEPSPSLVPSVEPARQSPVEQVEALPEDVEPWRITVLFWTFWKYAVPSAQIFFVLLLGFVIMSGLLGGLGLFASLLPLPAMYALKRDVFFYRVGTLLYGHGTPAEALWYNVKNAELTMSEIQMINITNVTLPQNQYLINQNVYARLTNDEWAARLLKETVDTHGETLRELKRILPPLTAMITEDGQWKFTNDFLQAYGEKMLSSDAAPLWDKFMEINEERLIQAHRGILQTEVNGVIENMQIVTHDQMQQAIVENNDYMMANFNETVASFRTHLVKEFRGIAIEVADDAIKQSPLARLQNGAVAYATIIQNAQKRMREVNYLSIGLGAMVVPLYTSPTYKNPVLAQGWVDWVLYRTGLKTWPLLPFVPALPPTSALRDWKEGAECWCAAPSGDEMALGQIAIQYPHKIYPGEFALEHIPASGTRDIAAAPKKYEVWAQVDNSTEALRVKALLDQDFDLHFDWECGPPPKHNPSRWVCIVADEYDIHSSNYIRSYDLRVGAERIGLTTQMIAVRVVENWGSPDHTCIYRVRMTGKEVEA</sequence>
<proteinExistence type="predicted"/>
<keyword evidence="9" id="KW-1185">Reference proteome</keyword>
<gene>
    <name evidence="8" type="ORF">CLAFUR5_11344</name>
</gene>
<keyword evidence="4 6" id="KW-0472">Membrane</keyword>
<protein>
    <recommendedName>
        <fullName evidence="7">SUN domain-containing protein</fullName>
    </recommendedName>
</protein>
<dbReference type="AlphaFoldDB" id="A0A9Q8PEJ3"/>
<feature type="compositionally biased region" description="Low complexity" evidence="5">
    <location>
        <begin position="155"/>
        <end position="168"/>
    </location>
</feature>
<dbReference type="PROSITE" id="PS51469">
    <property type="entry name" value="SUN"/>
    <property type="match status" value="1"/>
</dbReference>
<evidence type="ECO:0000256" key="6">
    <source>
        <dbReference type="SAM" id="Phobius"/>
    </source>
</evidence>
<evidence type="ECO:0000313" key="9">
    <source>
        <dbReference type="Proteomes" id="UP000756132"/>
    </source>
</evidence>
<evidence type="ECO:0000313" key="8">
    <source>
        <dbReference type="EMBL" id="UJO21013.1"/>
    </source>
</evidence>
<feature type="transmembrane region" description="Helical" evidence="6">
    <location>
        <begin position="206"/>
        <end position="231"/>
    </location>
</feature>
<reference evidence="8" key="1">
    <citation type="submission" date="2021-12" db="EMBL/GenBank/DDBJ databases">
        <authorList>
            <person name="Zaccaron A."/>
            <person name="Stergiopoulos I."/>
        </authorList>
    </citation>
    <scope>NUCLEOTIDE SEQUENCE</scope>
    <source>
        <strain evidence="8">Race5_Kim</strain>
    </source>
</reference>
<dbReference type="PANTHER" id="PTHR12911">
    <property type="entry name" value="SAD1/UNC-84-LIKE PROTEIN-RELATED"/>
    <property type="match status" value="1"/>
</dbReference>
<feature type="region of interest" description="Disordered" evidence="5">
    <location>
        <begin position="1"/>
        <end position="178"/>
    </location>
</feature>
<evidence type="ECO:0000256" key="1">
    <source>
        <dbReference type="ARBA" id="ARBA00004370"/>
    </source>
</evidence>
<feature type="compositionally biased region" description="Low complexity" evidence="5">
    <location>
        <begin position="8"/>
        <end position="25"/>
    </location>
</feature>
<name>A0A9Q8PEJ3_PASFU</name>
<evidence type="ECO:0000256" key="3">
    <source>
        <dbReference type="ARBA" id="ARBA00022989"/>
    </source>
</evidence>
<dbReference type="PANTHER" id="PTHR12911:SF8">
    <property type="entry name" value="KLAROID PROTEIN-RELATED"/>
    <property type="match status" value="1"/>
</dbReference>
<dbReference type="EMBL" id="CP090170">
    <property type="protein sequence ID" value="UJO21013.1"/>
    <property type="molecule type" value="Genomic_DNA"/>
</dbReference>
<organism evidence="8 9">
    <name type="scientific">Passalora fulva</name>
    <name type="common">Tomato leaf mold</name>
    <name type="synonym">Cladosporium fulvum</name>
    <dbReference type="NCBI Taxonomy" id="5499"/>
    <lineage>
        <taxon>Eukaryota</taxon>
        <taxon>Fungi</taxon>
        <taxon>Dikarya</taxon>
        <taxon>Ascomycota</taxon>
        <taxon>Pezizomycotina</taxon>
        <taxon>Dothideomycetes</taxon>
        <taxon>Dothideomycetidae</taxon>
        <taxon>Mycosphaerellales</taxon>
        <taxon>Mycosphaerellaceae</taxon>
        <taxon>Fulvia</taxon>
    </lineage>
</organism>
<feature type="compositionally biased region" description="Polar residues" evidence="5">
    <location>
        <begin position="44"/>
        <end position="53"/>
    </location>
</feature>
<dbReference type="InterPro" id="IPR045119">
    <property type="entry name" value="SUN1-5"/>
</dbReference>
<dbReference type="Gene3D" id="2.60.120.260">
    <property type="entry name" value="Galactose-binding domain-like"/>
    <property type="match status" value="1"/>
</dbReference>
<dbReference type="Proteomes" id="UP000756132">
    <property type="component" value="Chromosome 8"/>
</dbReference>
<reference evidence="8" key="2">
    <citation type="journal article" date="2022" name="Microb. Genom.">
        <title>A chromosome-scale genome assembly of the tomato pathogen Cladosporium fulvum reveals a compartmentalized genome architecture and the presence of a dispensable chromosome.</title>
        <authorList>
            <person name="Zaccaron A.Z."/>
            <person name="Chen L.H."/>
            <person name="Samaras A."/>
            <person name="Stergiopoulos I."/>
        </authorList>
    </citation>
    <scope>NUCLEOTIDE SEQUENCE</scope>
    <source>
        <strain evidence="8">Race5_Kim</strain>
    </source>
</reference>
<keyword evidence="2 6" id="KW-0812">Transmembrane</keyword>
<dbReference type="GO" id="GO:0043495">
    <property type="term" value="F:protein-membrane adaptor activity"/>
    <property type="evidence" value="ECO:0007669"/>
    <property type="project" value="TreeGrafter"/>
</dbReference>
<dbReference type="RefSeq" id="XP_047765379.1">
    <property type="nucleotide sequence ID" value="XM_047910492.1"/>
</dbReference>
<evidence type="ECO:0000256" key="2">
    <source>
        <dbReference type="ARBA" id="ARBA00022692"/>
    </source>
</evidence>
<keyword evidence="3 6" id="KW-1133">Transmembrane helix</keyword>
<evidence type="ECO:0000256" key="4">
    <source>
        <dbReference type="ARBA" id="ARBA00023136"/>
    </source>
</evidence>
<dbReference type="InterPro" id="IPR012919">
    <property type="entry name" value="SUN_dom"/>
</dbReference>
<feature type="domain" description="SUN" evidence="7">
    <location>
        <begin position="482"/>
        <end position="691"/>
    </location>
</feature>
<evidence type="ECO:0000259" key="7">
    <source>
        <dbReference type="PROSITE" id="PS51469"/>
    </source>
</evidence>